<dbReference type="EMBL" id="VSSQ01043353">
    <property type="protein sequence ID" value="MPM97022.1"/>
    <property type="molecule type" value="Genomic_DNA"/>
</dbReference>
<sequence>MPNLCHAAEHHAKQHGNHVFDVLAARAEPRNRQNSADGWPVERAADEQHIARCDEAVKPHIDQRRAKTAQSDEVRRGLPAFAKNRPQSGHRSRVHPKPQHDKKHKQQTQKRAKKRVVSITPN</sequence>
<protein>
    <submittedName>
        <fullName evidence="2">Uncharacterized protein</fullName>
    </submittedName>
</protein>
<accession>A0A645E8R7</accession>
<organism evidence="2">
    <name type="scientific">bioreactor metagenome</name>
    <dbReference type="NCBI Taxonomy" id="1076179"/>
    <lineage>
        <taxon>unclassified sequences</taxon>
        <taxon>metagenomes</taxon>
        <taxon>ecological metagenomes</taxon>
    </lineage>
</organism>
<feature type="compositionally biased region" description="Basic and acidic residues" evidence="1">
    <location>
        <begin position="43"/>
        <end position="76"/>
    </location>
</feature>
<proteinExistence type="predicted"/>
<comment type="caution">
    <text evidence="2">The sequence shown here is derived from an EMBL/GenBank/DDBJ whole genome shotgun (WGS) entry which is preliminary data.</text>
</comment>
<gene>
    <name evidence="2" type="ORF">SDC9_144193</name>
</gene>
<dbReference type="AlphaFoldDB" id="A0A645E8R7"/>
<name>A0A645E8R7_9ZZZZ</name>
<reference evidence="2" key="1">
    <citation type="submission" date="2019-08" db="EMBL/GenBank/DDBJ databases">
        <authorList>
            <person name="Kucharzyk K."/>
            <person name="Murdoch R.W."/>
            <person name="Higgins S."/>
            <person name="Loffler F."/>
        </authorList>
    </citation>
    <scope>NUCLEOTIDE SEQUENCE</scope>
</reference>
<evidence type="ECO:0000313" key="2">
    <source>
        <dbReference type="EMBL" id="MPM97022.1"/>
    </source>
</evidence>
<feature type="compositionally biased region" description="Basic residues" evidence="1">
    <location>
        <begin position="88"/>
        <end position="116"/>
    </location>
</feature>
<evidence type="ECO:0000256" key="1">
    <source>
        <dbReference type="SAM" id="MobiDB-lite"/>
    </source>
</evidence>
<feature type="region of interest" description="Disordered" evidence="1">
    <location>
        <begin position="9"/>
        <end position="122"/>
    </location>
</feature>